<evidence type="ECO:0000313" key="3">
    <source>
        <dbReference type="Proteomes" id="UP000193090"/>
    </source>
</evidence>
<gene>
    <name evidence="2" type="ORF">AWC30_07215</name>
</gene>
<evidence type="ECO:0008006" key="4">
    <source>
        <dbReference type="Google" id="ProtNLM"/>
    </source>
</evidence>
<accession>A0A1X2ELY9</accession>
<evidence type="ECO:0000313" key="2">
    <source>
        <dbReference type="EMBL" id="ORX06185.1"/>
    </source>
</evidence>
<feature type="chain" id="PRO_5039389952" description="Acid stress chaperone HdeA" evidence="1">
    <location>
        <begin position="27"/>
        <end position="91"/>
    </location>
</feature>
<evidence type="ECO:0000256" key="1">
    <source>
        <dbReference type="SAM" id="SignalP"/>
    </source>
</evidence>
<dbReference type="PROSITE" id="PS51257">
    <property type="entry name" value="PROKAR_LIPOPROTEIN"/>
    <property type="match status" value="1"/>
</dbReference>
<dbReference type="STRING" id="1798.AWC30_07215"/>
<dbReference type="OrthoDB" id="4567275at2"/>
<keyword evidence="3" id="KW-1185">Reference proteome</keyword>
<dbReference type="AlphaFoldDB" id="A0A1X2ELY9"/>
<comment type="caution">
    <text evidence="2">The sequence shown here is derived from an EMBL/GenBank/DDBJ whole genome shotgun (WGS) entry which is preliminary data.</text>
</comment>
<proteinExistence type="predicted"/>
<dbReference type="EMBL" id="LQPZ01000016">
    <property type="protein sequence ID" value="ORX06185.1"/>
    <property type="molecule type" value="Genomic_DNA"/>
</dbReference>
<sequence length="91" mass="9318">MSATRTGLVVAAGLLALTGCSGPVNDGGDTTCRTFLTQDDHDQAAAITTMLDERGAADATDVQISAAHDAVSGYCRTLGHEDSAIRQAPQL</sequence>
<reference evidence="2 3" key="1">
    <citation type="submission" date="2016-01" db="EMBL/GenBank/DDBJ databases">
        <title>The new phylogeny of the genus Mycobacterium.</title>
        <authorList>
            <person name="Tarcisio F."/>
            <person name="Conor M."/>
            <person name="Antonella G."/>
            <person name="Elisabetta G."/>
            <person name="Giulia F.S."/>
            <person name="Sara T."/>
            <person name="Anna F."/>
            <person name="Clotilde B."/>
            <person name="Roberto B."/>
            <person name="Veronica D.S."/>
            <person name="Fabio R."/>
            <person name="Monica P."/>
            <person name="Olivier J."/>
            <person name="Enrico T."/>
            <person name="Nicola S."/>
        </authorList>
    </citation>
    <scope>NUCLEOTIDE SEQUENCE [LARGE SCALE GENOMIC DNA]</scope>
    <source>
        <strain evidence="2 3">DSM 44153</strain>
    </source>
</reference>
<name>A0A1X2ELY9_9MYCO</name>
<dbReference type="Proteomes" id="UP000193090">
    <property type="component" value="Unassembled WGS sequence"/>
</dbReference>
<feature type="signal peptide" evidence="1">
    <location>
        <begin position="1"/>
        <end position="26"/>
    </location>
</feature>
<dbReference type="RefSeq" id="WP_085109460.1">
    <property type="nucleotide sequence ID" value="NZ_JACKSN010000090.1"/>
</dbReference>
<organism evidence="2 3">
    <name type="scientific">Mycolicibacillus trivialis</name>
    <dbReference type="NCBI Taxonomy" id="1798"/>
    <lineage>
        <taxon>Bacteria</taxon>
        <taxon>Bacillati</taxon>
        <taxon>Actinomycetota</taxon>
        <taxon>Actinomycetes</taxon>
        <taxon>Mycobacteriales</taxon>
        <taxon>Mycobacteriaceae</taxon>
        <taxon>Mycolicibacillus</taxon>
    </lineage>
</organism>
<protein>
    <recommendedName>
        <fullName evidence="4">Acid stress chaperone HdeA</fullName>
    </recommendedName>
</protein>
<keyword evidence="1" id="KW-0732">Signal</keyword>